<protein>
    <submittedName>
        <fullName evidence="5">DnaJ-class molecular chaperone with C-terminal Zn finger domain</fullName>
    </submittedName>
</protein>
<dbReference type="AlphaFoldDB" id="A0A062V6W0"/>
<dbReference type="Pfam" id="PF07752">
    <property type="entry name" value="S-layer"/>
    <property type="match status" value="2"/>
</dbReference>
<feature type="region of interest" description="Disordered" evidence="2">
    <location>
        <begin position="207"/>
        <end position="235"/>
    </location>
</feature>
<dbReference type="InterPro" id="IPR051829">
    <property type="entry name" value="Multiheme_Cytochr_ET"/>
</dbReference>
<comment type="caution">
    <text evidence="5">The sequence shown here is derived from an EMBL/GenBank/DDBJ whole genome shotgun (WGS) entry which is preliminary data.</text>
</comment>
<sequence length="936" mass="102963">MTTEKTLKKILNDLKNARGIEALFIVRRDGLLFITVGSAILTLVFLPALVYAVDGNISYDANASNATDSPTEHTHPDTTTNSSNLSIHAHADINLSAAFLMNSSAEKIKVNIEDFGKNNPLTAFPPGLSIRFFKINAQNISYESITINVAYCEMDIKGTDEEDLAIFRYEASSSTWIMLPTEVNKEDNTLRASSNFLSLFAVSSHPENNATHTHDTSQTDSSDSHSCTDMGDRSLSASLTLPGEGEITLEIESENSSDSSLPGDPIKFFRIGARNLSYSRVDIELVYSDAVLNGVNESNLSISHYTNSAWVMLPTEIHEDENTLKASVESLSLFAMSTVSGMGTGMSMGAISNCLRCHGSSSTVSGEGMMGGIPKVNENMMNLSIHSNLNNASSNLNQACWACHSNSTTPPTIHPPMHKPSALTCYDCHVNGIDKFNPPRTIEHTLHAANIIVNASCQLCHGKSQMVNLDGKTLNSTISHYGKNRTDMLDLNKTNTNCSYCHQNPVSEFSDVFNKTSRTNITHNGGLSCSSCHGISRIHDSTPVNMRGYSLSNCVQCHGSGGFALNKVSESLINQSIHANLNNASSNLDQACWTCHSNTVTAPENHPDITKLPSSCSKCHIDGALNLIQKQKGIQAVHISSHSPESQKIRTPACTLCHSNDVLASGKTINSTVSHYSMYPKVDTRDCVSCHQNKEIGKKWGEPPDPRENIRLSNIEKKLVSDDIWRINQNYSIAVGEVDKEGQSAWLELYYNGVLIQKELVPEGGSFKYDTKLVQGGDNKTIIDLRMDGIFYGGTVSLITFSGLVPEHTHTETSSVQCYACHVKEYRSDRPEGQRYFVLKKEDQSVTLNQLDIDFTSSERKTLYSNNSWDLGSGYKLSVKDFSLNREYVWLVLTQNDIIVKDDFIKEGEYFTYNTTLNGVDITMLRLKIASLFVKG</sequence>
<evidence type="ECO:0000256" key="3">
    <source>
        <dbReference type="SAM" id="Phobius"/>
    </source>
</evidence>
<dbReference type="Gene3D" id="2.60.98.40">
    <property type="match status" value="2"/>
</dbReference>
<reference evidence="5 6" key="1">
    <citation type="journal article" date="2013" name="Nature">
        <title>Anaerobic oxidation of methane coupled to nitrate reduction in a novel archaeal lineage.</title>
        <authorList>
            <person name="Haroon M.F."/>
            <person name="Hu S."/>
            <person name="Shi Y."/>
            <person name="Imelfort M."/>
            <person name="Keller J."/>
            <person name="Hugenholtz P."/>
            <person name="Yuan Z."/>
            <person name="Tyson G.W."/>
        </authorList>
    </citation>
    <scope>NUCLEOTIDE SEQUENCE [LARGE SCALE GENOMIC DNA]</scope>
    <source>
        <strain evidence="5 6">ANME-2d</strain>
    </source>
</reference>
<dbReference type="SUPFAM" id="SSF48695">
    <property type="entry name" value="Multiheme cytochromes"/>
    <property type="match status" value="1"/>
</dbReference>
<dbReference type="OrthoDB" id="147266at2157"/>
<dbReference type="PANTHER" id="PTHR35038:SF8">
    <property type="entry name" value="C-TYPE POLYHEME CYTOCHROME OMCC"/>
    <property type="match status" value="1"/>
</dbReference>
<dbReference type="InterPro" id="IPR006457">
    <property type="entry name" value="S_layer-rel_Mac"/>
</dbReference>
<keyword evidence="3" id="KW-1133">Transmembrane helix</keyword>
<keyword evidence="1" id="KW-0732">Signal</keyword>
<evidence type="ECO:0000259" key="4">
    <source>
        <dbReference type="Pfam" id="PF07752"/>
    </source>
</evidence>
<keyword evidence="3" id="KW-0472">Membrane</keyword>
<dbReference type="InterPro" id="IPR036280">
    <property type="entry name" value="Multihaem_cyt_sf"/>
</dbReference>
<evidence type="ECO:0000313" key="6">
    <source>
        <dbReference type="Proteomes" id="UP000027153"/>
    </source>
</evidence>
<dbReference type="Proteomes" id="UP000027153">
    <property type="component" value="Unassembled WGS sequence"/>
</dbReference>
<evidence type="ECO:0000256" key="2">
    <source>
        <dbReference type="SAM" id="MobiDB-lite"/>
    </source>
</evidence>
<feature type="region of interest" description="Disordered" evidence="2">
    <location>
        <begin position="64"/>
        <end position="83"/>
    </location>
</feature>
<feature type="domain" description="S-layer family duplication" evidence="4">
    <location>
        <begin position="716"/>
        <end position="804"/>
    </location>
</feature>
<gene>
    <name evidence="5" type="ORF">ANME2D_00096</name>
</gene>
<feature type="transmembrane region" description="Helical" evidence="3">
    <location>
        <begin position="31"/>
        <end position="53"/>
    </location>
</feature>
<evidence type="ECO:0000256" key="1">
    <source>
        <dbReference type="ARBA" id="ARBA00022729"/>
    </source>
</evidence>
<name>A0A062V6W0_9EURY</name>
<dbReference type="Gene3D" id="3.90.10.10">
    <property type="entry name" value="Cytochrome C3"/>
    <property type="match status" value="1"/>
</dbReference>
<dbReference type="RefSeq" id="WP_048088240.1">
    <property type="nucleotide sequence ID" value="NZ_JMIY01000001.1"/>
</dbReference>
<keyword evidence="3" id="KW-0812">Transmembrane</keyword>
<feature type="domain" description="S-layer family duplication" evidence="4">
    <location>
        <begin position="855"/>
        <end position="933"/>
    </location>
</feature>
<accession>A0A062V6W0</accession>
<dbReference type="EMBL" id="JMIY01000001">
    <property type="protein sequence ID" value="KCZ73037.1"/>
    <property type="molecule type" value="Genomic_DNA"/>
</dbReference>
<organism evidence="5 6">
    <name type="scientific">Candidatus Methanoperedens nitratireducens</name>
    <dbReference type="NCBI Taxonomy" id="1392998"/>
    <lineage>
        <taxon>Archaea</taxon>
        <taxon>Methanobacteriati</taxon>
        <taxon>Methanobacteriota</taxon>
        <taxon>Stenosarchaea group</taxon>
        <taxon>Methanomicrobia</taxon>
        <taxon>Methanosarcinales</taxon>
        <taxon>ANME-2 cluster</taxon>
        <taxon>Candidatus Methanoperedentaceae</taxon>
        <taxon>Candidatus Methanoperedens</taxon>
    </lineage>
</organism>
<proteinExistence type="predicted"/>
<evidence type="ECO:0000313" key="5">
    <source>
        <dbReference type="EMBL" id="KCZ73037.1"/>
    </source>
</evidence>
<feature type="compositionally biased region" description="Low complexity" evidence="2">
    <location>
        <begin position="218"/>
        <end position="229"/>
    </location>
</feature>
<keyword evidence="6" id="KW-1185">Reference proteome</keyword>
<dbReference type="PANTHER" id="PTHR35038">
    <property type="entry name" value="DISSIMILATORY SULFITE REDUCTASE SIRA"/>
    <property type="match status" value="1"/>
</dbReference>